<dbReference type="Gene3D" id="1.20.1250.20">
    <property type="entry name" value="MFS general substrate transporter like domains"/>
    <property type="match status" value="2"/>
</dbReference>
<dbReference type="Pfam" id="PF07690">
    <property type="entry name" value="MFS_1"/>
    <property type="match status" value="1"/>
</dbReference>
<feature type="transmembrane region" description="Helical" evidence="6">
    <location>
        <begin position="159"/>
        <end position="179"/>
    </location>
</feature>
<keyword evidence="5 6" id="KW-0472">Membrane</keyword>
<organism evidence="8 9">
    <name type="scientific">Holothuria leucospilota</name>
    <name type="common">Black long sea cucumber</name>
    <name type="synonym">Mertensiothuria leucospilota</name>
    <dbReference type="NCBI Taxonomy" id="206669"/>
    <lineage>
        <taxon>Eukaryota</taxon>
        <taxon>Metazoa</taxon>
        <taxon>Echinodermata</taxon>
        <taxon>Eleutherozoa</taxon>
        <taxon>Echinozoa</taxon>
        <taxon>Holothuroidea</taxon>
        <taxon>Aspidochirotacea</taxon>
        <taxon>Aspidochirotida</taxon>
        <taxon>Holothuriidae</taxon>
        <taxon>Holothuria</taxon>
    </lineage>
</organism>
<accession>A0A9Q1BMW5</accession>
<gene>
    <name evidence="8" type="ORF">HOLleu_28988</name>
</gene>
<dbReference type="Proteomes" id="UP001152320">
    <property type="component" value="Chromosome 14"/>
</dbReference>
<dbReference type="InterPro" id="IPR036259">
    <property type="entry name" value="MFS_trans_sf"/>
</dbReference>
<keyword evidence="3 6" id="KW-0812">Transmembrane</keyword>
<dbReference type="OrthoDB" id="446368at2759"/>
<feature type="transmembrane region" description="Helical" evidence="6">
    <location>
        <begin position="128"/>
        <end position="147"/>
    </location>
</feature>
<name>A0A9Q1BMW5_HOLLE</name>
<evidence type="ECO:0000256" key="1">
    <source>
        <dbReference type="ARBA" id="ARBA00004141"/>
    </source>
</evidence>
<dbReference type="InterPro" id="IPR050930">
    <property type="entry name" value="MFS_Vesicular_Transporter"/>
</dbReference>
<evidence type="ECO:0000256" key="4">
    <source>
        <dbReference type="ARBA" id="ARBA00022989"/>
    </source>
</evidence>
<dbReference type="AlphaFoldDB" id="A0A9Q1BMW5"/>
<reference evidence="8" key="1">
    <citation type="submission" date="2021-10" db="EMBL/GenBank/DDBJ databases">
        <title>Tropical sea cucumber genome reveals ecological adaptation and Cuvierian tubules defense mechanism.</title>
        <authorList>
            <person name="Chen T."/>
        </authorList>
    </citation>
    <scope>NUCLEOTIDE SEQUENCE</scope>
    <source>
        <strain evidence="8">Nanhai2018</strain>
        <tissue evidence="8">Muscle</tissue>
    </source>
</reference>
<keyword evidence="9" id="KW-1185">Reference proteome</keyword>
<dbReference type="GO" id="GO:0016020">
    <property type="term" value="C:membrane"/>
    <property type="evidence" value="ECO:0007669"/>
    <property type="project" value="UniProtKB-SubCell"/>
</dbReference>
<feature type="transmembrane region" description="Helical" evidence="6">
    <location>
        <begin position="21"/>
        <end position="43"/>
    </location>
</feature>
<sequence>MTAIMTIASNSFPDRVAQVIGLLEAFSGAGFMIGPPLGGLFYSIGGYRLPFIILGSLSLTMVLINMYLLPQVGVQNREIGSVMKMFQIPAFYPVALGIIIGSISLVFLDPTLSLHLSSFDISPSLVGVLFLLFGGFYAATSPLWGCLADKKKNTRTMMIFGYFALSVAFVLVGPSNVPFLPKKLWVVVIGLAMVGLALGCALMPAFLDMLSSAM</sequence>
<feature type="transmembrane region" description="Helical" evidence="6">
    <location>
        <begin position="90"/>
        <end position="108"/>
    </location>
</feature>
<comment type="caution">
    <text evidence="8">The sequence shown here is derived from an EMBL/GenBank/DDBJ whole genome shotgun (WGS) entry which is preliminary data.</text>
</comment>
<keyword evidence="4 6" id="KW-1133">Transmembrane helix</keyword>
<comment type="subcellular location">
    <subcellularLocation>
        <location evidence="1">Membrane</location>
        <topology evidence="1">Multi-pass membrane protein</topology>
    </subcellularLocation>
</comment>
<proteinExistence type="predicted"/>
<protein>
    <submittedName>
        <fullName evidence="8">MFS-type transporter SLC18B1</fullName>
    </submittedName>
</protein>
<evidence type="ECO:0000313" key="9">
    <source>
        <dbReference type="Proteomes" id="UP001152320"/>
    </source>
</evidence>
<evidence type="ECO:0000259" key="7">
    <source>
        <dbReference type="PROSITE" id="PS50850"/>
    </source>
</evidence>
<dbReference type="SUPFAM" id="SSF103473">
    <property type="entry name" value="MFS general substrate transporter"/>
    <property type="match status" value="1"/>
</dbReference>
<dbReference type="EMBL" id="JAIZAY010000014">
    <property type="protein sequence ID" value="KAJ8029560.1"/>
    <property type="molecule type" value="Genomic_DNA"/>
</dbReference>
<evidence type="ECO:0000313" key="8">
    <source>
        <dbReference type="EMBL" id="KAJ8029560.1"/>
    </source>
</evidence>
<dbReference type="PANTHER" id="PTHR23506:SF26">
    <property type="entry name" value="MFS-TYPE TRANSPORTER SLC18B1"/>
    <property type="match status" value="1"/>
</dbReference>
<feature type="domain" description="Major facilitator superfamily (MFS) profile" evidence="7">
    <location>
        <begin position="1"/>
        <end position="214"/>
    </location>
</feature>
<feature type="transmembrane region" description="Helical" evidence="6">
    <location>
        <begin position="49"/>
        <end position="69"/>
    </location>
</feature>
<dbReference type="PANTHER" id="PTHR23506">
    <property type="entry name" value="GH10249P"/>
    <property type="match status" value="1"/>
</dbReference>
<dbReference type="InterPro" id="IPR011701">
    <property type="entry name" value="MFS"/>
</dbReference>
<dbReference type="PROSITE" id="PS50850">
    <property type="entry name" value="MFS"/>
    <property type="match status" value="1"/>
</dbReference>
<dbReference type="InterPro" id="IPR020846">
    <property type="entry name" value="MFS_dom"/>
</dbReference>
<dbReference type="GO" id="GO:0022857">
    <property type="term" value="F:transmembrane transporter activity"/>
    <property type="evidence" value="ECO:0007669"/>
    <property type="project" value="InterPro"/>
</dbReference>
<evidence type="ECO:0000256" key="6">
    <source>
        <dbReference type="SAM" id="Phobius"/>
    </source>
</evidence>
<evidence type="ECO:0000256" key="5">
    <source>
        <dbReference type="ARBA" id="ARBA00023136"/>
    </source>
</evidence>
<feature type="transmembrane region" description="Helical" evidence="6">
    <location>
        <begin position="185"/>
        <end position="207"/>
    </location>
</feature>
<evidence type="ECO:0000256" key="3">
    <source>
        <dbReference type="ARBA" id="ARBA00022692"/>
    </source>
</evidence>
<evidence type="ECO:0000256" key="2">
    <source>
        <dbReference type="ARBA" id="ARBA00022448"/>
    </source>
</evidence>
<keyword evidence="2" id="KW-0813">Transport</keyword>